<dbReference type="Ensembl" id="ENSOSIT00000000619.1">
    <property type="protein sequence ID" value="ENSOSIP00000000590.1"/>
    <property type="gene ID" value="ENSOSIG00000000331.1"/>
</dbReference>
<feature type="region of interest" description="Disordered" evidence="4">
    <location>
        <begin position="149"/>
        <end position="283"/>
    </location>
</feature>
<feature type="compositionally biased region" description="Acidic residues" evidence="4">
    <location>
        <begin position="228"/>
        <end position="237"/>
    </location>
</feature>
<dbReference type="AlphaFoldDB" id="A0A8C7WMM7"/>
<keyword evidence="7" id="KW-1185">Reference proteome</keyword>
<feature type="compositionally biased region" description="Basic and acidic residues" evidence="4">
    <location>
        <begin position="198"/>
        <end position="218"/>
    </location>
</feature>
<evidence type="ECO:0000259" key="5">
    <source>
        <dbReference type="Pfam" id="PF07842"/>
    </source>
</evidence>
<dbReference type="GO" id="GO:0000398">
    <property type="term" value="P:mRNA splicing, via spliceosome"/>
    <property type="evidence" value="ECO:0007669"/>
    <property type="project" value="InterPro"/>
</dbReference>
<sequence length="757" mass="86701">MFNKKPRRNFRQRKASSSEDEEQRKDSAGENEDVKASLVVNPPSKAALGRGISCSSKREATPPKADSSDEEHREALELTEETRNNKDETNWKTNSVLSFSVEKEKSSFQLKRTTDKAVLFQVRKKEALTAKRPFNKVVFPSAKQIKAARKQRSAIRAQKEFISLRRDDPSSNGNTPDHYSREDEEERVDDDDDNEPDDHERRIEFAPRPKSIRERIAEKLGGSGDSLDGSDEEDQELWEQTQIGKGFKRQPGEQSPSGSDSSINIRGRNKKRSSKNKIPKSLPPISVSMIKRRIAGKLDSLKEVHRARQAELRKMAGDVENATASLELLEDASSESQLKFYRNMTLYIHNLVECLREKVVEINALELELHTLLSDQMEALLAQTRGRIKEQAERLQQLSCESTNKEPQSEDFDLPEDAQLSPEEEEQLQARIADIQSRSLDVFSDVQDDFCCVKNILARFEEWRRSYSESYHNAYISLCIPKLLNPIIRHQLLSWNPLKSSCGEFENLPWFSAVETFCHGHGHEELEQIDRQTLSSTIEKTVLPKMTAFVELVWDPMSHQQSGSLSGVCHRLKEDYSIFKGEQSKPVKGFIEAVIQRLRSSVDEDVFIPLYPKKCFDDGSSAQCHFRDQQFWTAVKLLGNMGRWDLLLPEAVLKELMLDKLLNRYLMITLCSQTLSNNTPACKKIAESLPLSWFEGESQCLPQLQNFKNYIVQDVHRICKQQPPGDPDTKYFLDLINLLINSWIKICLNKMLTDDTS</sequence>
<dbReference type="Pfam" id="PF07842">
    <property type="entry name" value="GCFC"/>
    <property type="match status" value="2"/>
</dbReference>
<feature type="domain" description="GCF C-terminal" evidence="5">
    <location>
        <begin position="533"/>
        <end position="666"/>
    </location>
</feature>
<feature type="region of interest" description="Disordered" evidence="4">
    <location>
        <begin position="1"/>
        <end position="90"/>
    </location>
</feature>
<feature type="compositionally biased region" description="Basic and acidic residues" evidence="4">
    <location>
        <begin position="56"/>
        <end position="90"/>
    </location>
</feature>
<dbReference type="InterPro" id="IPR012890">
    <property type="entry name" value="GCFC2-like"/>
</dbReference>
<evidence type="ECO:0000256" key="1">
    <source>
        <dbReference type="ARBA" id="ARBA00004123"/>
    </source>
</evidence>
<proteinExistence type="inferred from homology"/>
<name>A0A8C7WMM7_9TELE</name>
<evidence type="ECO:0000313" key="7">
    <source>
        <dbReference type="Proteomes" id="UP000694383"/>
    </source>
</evidence>
<dbReference type="PANTHER" id="PTHR12214">
    <property type="entry name" value="GC-RICH SEQUENCE DNA-BINDING FACTOR"/>
    <property type="match status" value="1"/>
</dbReference>
<feature type="compositionally biased region" description="Basic residues" evidence="4">
    <location>
        <begin position="267"/>
        <end position="278"/>
    </location>
</feature>
<feature type="region of interest" description="Disordered" evidence="4">
    <location>
        <begin position="399"/>
        <end position="420"/>
    </location>
</feature>
<reference evidence="6" key="1">
    <citation type="submission" date="2025-08" db="UniProtKB">
        <authorList>
            <consortium name="Ensembl"/>
        </authorList>
    </citation>
    <scope>IDENTIFICATION</scope>
</reference>
<organism evidence="6 7">
    <name type="scientific">Oryzias sinensis</name>
    <name type="common">Chinese medaka</name>
    <dbReference type="NCBI Taxonomy" id="183150"/>
    <lineage>
        <taxon>Eukaryota</taxon>
        <taxon>Metazoa</taxon>
        <taxon>Chordata</taxon>
        <taxon>Craniata</taxon>
        <taxon>Vertebrata</taxon>
        <taxon>Euteleostomi</taxon>
        <taxon>Actinopterygii</taxon>
        <taxon>Neopterygii</taxon>
        <taxon>Teleostei</taxon>
        <taxon>Neoteleostei</taxon>
        <taxon>Acanthomorphata</taxon>
        <taxon>Ovalentaria</taxon>
        <taxon>Atherinomorphae</taxon>
        <taxon>Beloniformes</taxon>
        <taxon>Adrianichthyidae</taxon>
        <taxon>Oryziinae</taxon>
        <taxon>Oryzias</taxon>
    </lineage>
</organism>
<reference evidence="6" key="2">
    <citation type="submission" date="2025-09" db="UniProtKB">
        <authorList>
            <consortium name="Ensembl"/>
        </authorList>
    </citation>
    <scope>IDENTIFICATION</scope>
</reference>
<protein>
    <submittedName>
        <fullName evidence="6">GC-rich sequence DNA-binding factor 2</fullName>
    </submittedName>
</protein>
<evidence type="ECO:0000313" key="6">
    <source>
        <dbReference type="Ensembl" id="ENSOSIP00000000590.1"/>
    </source>
</evidence>
<dbReference type="Proteomes" id="UP000694383">
    <property type="component" value="Unplaced"/>
</dbReference>
<dbReference type="InterPro" id="IPR022783">
    <property type="entry name" value="GCFC_dom"/>
</dbReference>
<feature type="compositionally biased region" description="Acidic residues" evidence="4">
    <location>
        <begin position="409"/>
        <end position="420"/>
    </location>
</feature>
<dbReference type="GeneTree" id="ENSGT00390000000455"/>
<dbReference type="PANTHER" id="PTHR12214:SF4">
    <property type="entry name" value="INTRON LARGE COMPLEX COMPONENT GCFC2"/>
    <property type="match status" value="1"/>
</dbReference>
<feature type="compositionally biased region" description="Basic and acidic residues" evidence="4">
    <location>
        <begin position="157"/>
        <end position="169"/>
    </location>
</feature>
<evidence type="ECO:0000256" key="4">
    <source>
        <dbReference type="SAM" id="MobiDB-lite"/>
    </source>
</evidence>
<comment type="subcellular location">
    <subcellularLocation>
        <location evidence="1">Nucleus</location>
    </subcellularLocation>
</comment>
<feature type="compositionally biased region" description="Acidic residues" evidence="4">
    <location>
        <begin position="182"/>
        <end position="197"/>
    </location>
</feature>
<feature type="compositionally biased region" description="Polar residues" evidence="4">
    <location>
        <begin position="252"/>
        <end position="263"/>
    </location>
</feature>
<feature type="domain" description="GCF C-terminal" evidence="5">
    <location>
        <begin position="454"/>
        <end position="505"/>
    </location>
</feature>
<comment type="similarity">
    <text evidence="2">Belongs to the GCF family.</text>
</comment>
<feature type="compositionally biased region" description="Basic and acidic residues" evidence="4">
    <location>
        <begin position="22"/>
        <end position="35"/>
    </location>
</feature>
<accession>A0A8C7WMM7</accession>
<dbReference type="GO" id="GO:0005634">
    <property type="term" value="C:nucleus"/>
    <property type="evidence" value="ECO:0007669"/>
    <property type="project" value="UniProtKB-SubCell"/>
</dbReference>
<keyword evidence="3" id="KW-0539">Nucleus</keyword>
<evidence type="ECO:0000256" key="3">
    <source>
        <dbReference type="ARBA" id="ARBA00023242"/>
    </source>
</evidence>
<evidence type="ECO:0000256" key="2">
    <source>
        <dbReference type="ARBA" id="ARBA00010801"/>
    </source>
</evidence>
<feature type="compositionally biased region" description="Basic residues" evidence="4">
    <location>
        <begin position="1"/>
        <end position="14"/>
    </location>
</feature>
<dbReference type="GO" id="GO:0003677">
    <property type="term" value="F:DNA binding"/>
    <property type="evidence" value="ECO:0007669"/>
    <property type="project" value="InterPro"/>
</dbReference>